<dbReference type="InterPro" id="IPR036322">
    <property type="entry name" value="WD40_repeat_dom_sf"/>
</dbReference>
<comment type="caution">
    <text evidence="1">The sequence shown here is derived from an EMBL/GenBank/DDBJ whole genome shotgun (WGS) entry which is preliminary data.</text>
</comment>
<proteinExistence type="predicted"/>
<evidence type="ECO:0000313" key="1">
    <source>
        <dbReference type="EMBL" id="RAW24377.1"/>
    </source>
</evidence>
<dbReference type="OrthoDB" id="126946at2759"/>
<dbReference type="SUPFAM" id="SSF50978">
    <property type="entry name" value="WD40 repeat-like"/>
    <property type="match status" value="1"/>
</dbReference>
<name>A0A329RIF9_9STRA</name>
<protein>
    <submittedName>
        <fullName evidence="1">Uncharacterized protein</fullName>
    </submittedName>
</protein>
<dbReference type="AlphaFoldDB" id="A0A329RIF9"/>
<evidence type="ECO:0000313" key="2">
    <source>
        <dbReference type="Proteomes" id="UP000251314"/>
    </source>
</evidence>
<keyword evidence="2" id="KW-1185">Reference proteome</keyword>
<organism evidence="1 2">
    <name type="scientific">Phytophthora cactorum</name>
    <dbReference type="NCBI Taxonomy" id="29920"/>
    <lineage>
        <taxon>Eukaryota</taxon>
        <taxon>Sar</taxon>
        <taxon>Stramenopiles</taxon>
        <taxon>Oomycota</taxon>
        <taxon>Peronosporomycetes</taxon>
        <taxon>Peronosporales</taxon>
        <taxon>Peronosporaceae</taxon>
        <taxon>Phytophthora</taxon>
    </lineage>
</organism>
<dbReference type="Proteomes" id="UP000251314">
    <property type="component" value="Unassembled WGS sequence"/>
</dbReference>
<gene>
    <name evidence="1" type="ORF">PC110_g19195</name>
</gene>
<dbReference type="VEuPathDB" id="FungiDB:PC110_g19195"/>
<reference evidence="1 2" key="1">
    <citation type="submission" date="2018-01" db="EMBL/GenBank/DDBJ databases">
        <title>Draft genome of the strawberry crown rot pathogen Phytophthora cactorum.</title>
        <authorList>
            <person name="Armitage A.D."/>
            <person name="Lysoe E."/>
            <person name="Nellist C.F."/>
            <person name="Harrison R.J."/>
            <person name="Brurberg M.B."/>
        </authorList>
    </citation>
    <scope>NUCLEOTIDE SEQUENCE [LARGE SCALE GENOMIC DNA]</scope>
    <source>
        <strain evidence="1 2">10300</strain>
    </source>
</reference>
<dbReference type="EMBL" id="MJFZ01000894">
    <property type="protein sequence ID" value="RAW24377.1"/>
    <property type="molecule type" value="Genomic_DNA"/>
</dbReference>
<accession>A0A329RIF9</accession>
<sequence length="612" mass="67691">MRMIGRVLLLLELCVLIYASFATGEHEVEVALDADGSVIDENRPLEAVADTNIGETREQSSVKVVNEAEIVDGPINGLEESDVVSLVTTLQRELTAVEQMVKLQEKKLQVLQEMRGVWLEETQLHQDEEMTRRKRHVDIGELIERRLDAAITEAVDKSTASAFDTYFVERAVITLEGEVTDMKMKVSGAVELIAVAYRNGLVVFYSGMEELLRVDTEKQGVERIALEFQEDQPCLVVMLKTPEIAIYELELVVKSRSLDAQESKFIVSVAPELLLSVREYRVLQLPLKASALAIARSSRQLVVAVAQVDGIIDFLALNGTSFRQLQTNASISAMETRRNLLAFSNNTDVVISSMTRAQGSVFHTCRGSSAQVVSITFDAMQPEIMYVGTQRGEILVYAVHAGAPAEAQACRLLSRSIVTKSSHDSPEVLATTKTYVIAAGPQDIAVFNVSKTQRTGVFLSKICSARLSKPTETKQLNFPAMAFSEGALGSHLAIISFGINGQDKLTVFHSLLPDVREPSDLHWTVYLYAGVAVVAVIGSQLFIRWQRQSSVNPWDSIKARDSPYGKYGDLKDEESELDGNFGRYNYLSDELRNKIAQEKKGSARPVDDDADY</sequence>